<comment type="caution">
    <text evidence="8">The sequence shown here is derived from an EMBL/GenBank/DDBJ whole genome shotgun (WGS) entry which is preliminary data.</text>
</comment>
<reference evidence="8 9" key="1">
    <citation type="submission" date="2019-10" db="EMBL/GenBank/DDBJ databases">
        <title>Description of Paenibacillus humi sp. nov.</title>
        <authorList>
            <person name="Carlier A."/>
            <person name="Qi S."/>
        </authorList>
    </citation>
    <scope>NUCLEOTIDE SEQUENCE [LARGE SCALE GENOMIC DNA]</scope>
    <source>
        <strain evidence="8 9">LMG 31461</strain>
    </source>
</reference>
<keyword evidence="6 7" id="KW-0472">Membrane</keyword>
<dbReference type="InterPro" id="IPR052923">
    <property type="entry name" value="UPF0718"/>
</dbReference>
<dbReference type="RefSeq" id="WP_171637694.1">
    <property type="nucleotide sequence ID" value="NZ_WHNY01000091.1"/>
</dbReference>
<feature type="transmembrane region" description="Helical" evidence="7">
    <location>
        <begin position="255"/>
        <end position="272"/>
    </location>
</feature>
<dbReference type="InterPro" id="IPR005524">
    <property type="entry name" value="DUF318"/>
</dbReference>
<dbReference type="Pfam" id="PF03773">
    <property type="entry name" value="ArsP_1"/>
    <property type="match status" value="1"/>
</dbReference>
<proteinExistence type="inferred from homology"/>
<feature type="transmembrane region" description="Helical" evidence="7">
    <location>
        <begin position="116"/>
        <end position="136"/>
    </location>
</feature>
<keyword evidence="4 7" id="KW-0812">Transmembrane</keyword>
<gene>
    <name evidence="8" type="ORF">GC096_35780</name>
</gene>
<evidence type="ECO:0000256" key="1">
    <source>
        <dbReference type="ARBA" id="ARBA00004651"/>
    </source>
</evidence>
<feature type="transmembrane region" description="Helical" evidence="7">
    <location>
        <begin position="196"/>
        <end position="216"/>
    </location>
</feature>
<evidence type="ECO:0000313" key="8">
    <source>
        <dbReference type="EMBL" id="NOU69381.1"/>
    </source>
</evidence>
<evidence type="ECO:0000256" key="6">
    <source>
        <dbReference type="ARBA" id="ARBA00023136"/>
    </source>
</evidence>
<dbReference type="PANTHER" id="PTHR34184">
    <property type="entry name" value="UPF0718 PROTEIN YCGR"/>
    <property type="match status" value="1"/>
</dbReference>
<comment type="similarity">
    <text evidence="2">Belongs to the UPF0718 family.</text>
</comment>
<evidence type="ECO:0000256" key="7">
    <source>
        <dbReference type="SAM" id="Phobius"/>
    </source>
</evidence>
<keyword evidence="9" id="KW-1185">Reference proteome</keyword>
<feature type="transmembrane region" description="Helical" evidence="7">
    <location>
        <begin position="53"/>
        <end position="73"/>
    </location>
</feature>
<evidence type="ECO:0000256" key="4">
    <source>
        <dbReference type="ARBA" id="ARBA00022692"/>
    </source>
</evidence>
<keyword evidence="5 7" id="KW-1133">Transmembrane helix</keyword>
<evidence type="ECO:0000256" key="3">
    <source>
        <dbReference type="ARBA" id="ARBA00022475"/>
    </source>
</evidence>
<dbReference type="Proteomes" id="UP000653578">
    <property type="component" value="Unassembled WGS sequence"/>
</dbReference>
<keyword evidence="3" id="KW-1003">Cell membrane</keyword>
<feature type="transmembrane region" description="Helical" evidence="7">
    <location>
        <begin position="228"/>
        <end position="249"/>
    </location>
</feature>
<evidence type="ECO:0000313" key="9">
    <source>
        <dbReference type="Proteomes" id="UP000653578"/>
    </source>
</evidence>
<comment type="subcellular location">
    <subcellularLocation>
        <location evidence="1">Cell membrane</location>
        <topology evidence="1">Multi-pass membrane protein</topology>
    </subcellularLocation>
</comment>
<dbReference type="PANTHER" id="PTHR34184:SF4">
    <property type="entry name" value="UPF0718 PROTEIN YCGR"/>
    <property type="match status" value="1"/>
</dbReference>
<dbReference type="EMBL" id="WHNY01000091">
    <property type="protein sequence ID" value="NOU69381.1"/>
    <property type="molecule type" value="Genomic_DNA"/>
</dbReference>
<name>A0ABX1XMW7_9BACL</name>
<sequence>MGFLSDFRAMVIGILLESFPFILLGVIISALLQTLVSDQTLQRWIPKKTIPGILFGCLLGIIFPLCECGIIPVVHRLIRKGMPPYIGLVFMLAGPIINPVVFTSTFVAFRSHPEMPIFRLLLAFVIASIIGLWAAWRLGDSALRNPVHISHVHEARGSQGVRNKLTSSKAPKPAWTNKFHETLEHAAIEMFDVGKFLVLGATITALLQTVVSRKWLLALSDGDWAPHVFMMGLSYILSICSTADSFVAVTFSPDFSLGALLAFLVFGAMLDIKSTLMLLKVFRAKTVFTVMGITAVVVLIGSIAFDKLATYL</sequence>
<feature type="transmembrane region" description="Helical" evidence="7">
    <location>
        <begin position="284"/>
        <end position="305"/>
    </location>
</feature>
<protein>
    <submittedName>
        <fullName evidence="8">Permease</fullName>
    </submittedName>
</protein>
<feature type="transmembrane region" description="Helical" evidence="7">
    <location>
        <begin position="85"/>
        <end position="109"/>
    </location>
</feature>
<feature type="transmembrane region" description="Helical" evidence="7">
    <location>
        <begin position="12"/>
        <end position="32"/>
    </location>
</feature>
<evidence type="ECO:0000256" key="2">
    <source>
        <dbReference type="ARBA" id="ARBA00006386"/>
    </source>
</evidence>
<organism evidence="8 9">
    <name type="scientific">Paenibacillus plantarum</name>
    <dbReference type="NCBI Taxonomy" id="2654975"/>
    <lineage>
        <taxon>Bacteria</taxon>
        <taxon>Bacillati</taxon>
        <taxon>Bacillota</taxon>
        <taxon>Bacilli</taxon>
        <taxon>Bacillales</taxon>
        <taxon>Paenibacillaceae</taxon>
        <taxon>Paenibacillus</taxon>
    </lineage>
</organism>
<evidence type="ECO:0000256" key="5">
    <source>
        <dbReference type="ARBA" id="ARBA00022989"/>
    </source>
</evidence>
<accession>A0ABX1XMW7</accession>